<evidence type="ECO:0000313" key="1">
    <source>
        <dbReference type="EMBL" id="CUV11950.1"/>
    </source>
</evidence>
<sequence>MHRFWPGVRPQTVLDDIEAAQRRQNHFDSAFKCCLGSAVHAGETIRRANYAHLPIATQPRNGICCAFGSQVVTGSLPACVASQCCRTRLPPSVSGSACHTPADGR</sequence>
<dbReference type="AlphaFoldDB" id="A0A0S4TPM1"/>
<dbReference type="EMBL" id="LN899819">
    <property type="protein sequence ID" value="CUV11950.1"/>
    <property type="molecule type" value="Genomic_DNA"/>
</dbReference>
<organism evidence="1">
    <name type="scientific">Ralstonia solanacearum</name>
    <name type="common">Pseudomonas solanacearum</name>
    <dbReference type="NCBI Taxonomy" id="305"/>
    <lineage>
        <taxon>Bacteria</taxon>
        <taxon>Pseudomonadati</taxon>
        <taxon>Pseudomonadota</taxon>
        <taxon>Betaproteobacteria</taxon>
        <taxon>Burkholderiales</taxon>
        <taxon>Burkholderiaceae</taxon>
        <taxon>Ralstonia</taxon>
        <taxon>Ralstonia solanacearum species complex</taxon>
    </lineage>
</organism>
<gene>
    <name evidence="1" type="ORF">RUN39_v1_280003</name>
</gene>
<reference evidence="1" key="1">
    <citation type="submission" date="2015-10" db="EMBL/GenBank/DDBJ databases">
        <authorList>
            <person name="Gilbert D.G."/>
        </authorList>
    </citation>
    <scope>NUCLEOTIDE SEQUENCE</scope>
    <source>
        <strain evidence="1">Phyl III-seqv23</strain>
    </source>
</reference>
<proteinExistence type="predicted"/>
<name>A0A0S4TPM1_RALSL</name>
<protein>
    <submittedName>
        <fullName evidence="1">Uncharacterized protein</fullName>
    </submittedName>
</protein>
<accession>A0A0S4TPM1</accession>